<dbReference type="Gene3D" id="3.40.190.290">
    <property type="match status" value="1"/>
</dbReference>
<dbReference type="GO" id="GO:0000976">
    <property type="term" value="F:transcription cis-regulatory region binding"/>
    <property type="evidence" value="ECO:0007669"/>
    <property type="project" value="TreeGrafter"/>
</dbReference>
<keyword evidence="4" id="KW-0804">Transcription</keyword>
<dbReference type="Pfam" id="PF03466">
    <property type="entry name" value="LysR_substrate"/>
    <property type="match status" value="1"/>
</dbReference>
<dbReference type="Gene3D" id="1.10.10.10">
    <property type="entry name" value="Winged helix-like DNA-binding domain superfamily/Winged helix DNA-binding domain"/>
    <property type="match status" value="1"/>
</dbReference>
<dbReference type="Proteomes" id="UP000287361">
    <property type="component" value="Unassembled WGS sequence"/>
</dbReference>
<evidence type="ECO:0000259" key="5">
    <source>
        <dbReference type="PROSITE" id="PS50931"/>
    </source>
</evidence>
<dbReference type="InterPro" id="IPR036388">
    <property type="entry name" value="WH-like_DNA-bd_sf"/>
</dbReference>
<protein>
    <submittedName>
        <fullName evidence="6">LysR family transcriptional regulator</fullName>
    </submittedName>
</protein>
<keyword evidence="2" id="KW-0805">Transcription regulation</keyword>
<dbReference type="AlphaFoldDB" id="A0A401LDV9"/>
<dbReference type="InterPro" id="IPR036390">
    <property type="entry name" value="WH_DNA-bd_sf"/>
</dbReference>
<dbReference type="PRINTS" id="PR00039">
    <property type="entry name" value="HTHLYSR"/>
</dbReference>
<reference evidence="6 7" key="1">
    <citation type="submission" date="2018-10" db="EMBL/GenBank/DDBJ databases">
        <title>Draft Genome Sequence of Anaerotignum sp. KCTC 15736.</title>
        <authorList>
            <person name="Choi S.H."/>
            <person name="Kim J.S."/>
            <person name="Kang S.W."/>
            <person name="Lee J.S."/>
            <person name="Park S.H."/>
        </authorList>
    </citation>
    <scope>NUCLEOTIDE SEQUENCE [LARGE SCALE GENOMIC DNA]</scope>
    <source>
        <strain evidence="6 7">KCTC 15736</strain>
    </source>
</reference>
<accession>A0A401LDV9</accession>
<comment type="caution">
    <text evidence="6">The sequence shown here is derived from an EMBL/GenBank/DDBJ whole genome shotgun (WGS) entry which is preliminary data.</text>
</comment>
<dbReference type="CDD" id="cd05466">
    <property type="entry name" value="PBP2_LTTR_substrate"/>
    <property type="match status" value="1"/>
</dbReference>
<evidence type="ECO:0000256" key="3">
    <source>
        <dbReference type="ARBA" id="ARBA00023125"/>
    </source>
</evidence>
<dbReference type="SUPFAM" id="SSF53850">
    <property type="entry name" value="Periplasmic binding protein-like II"/>
    <property type="match status" value="1"/>
</dbReference>
<dbReference type="EMBL" id="BHVZ01000002">
    <property type="protein sequence ID" value="GCB29720.1"/>
    <property type="molecule type" value="Genomic_DNA"/>
</dbReference>
<dbReference type="Pfam" id="PF00126">
    <property type="entry name" value="HTH_1"/>
    <property type="match status" value="1"/>
</dbReference>
<feature type="domain" description="HTH lysR-type" evidence="5">
    <location>
        <begin position="1"/>
        <end position="58"/>
    </location>
</feature>
<dbReference type="OrthoDB" id="119203at2"/>
<evidence type="ECO:0000256" key="2">
    <source>
        <dbReference type="ARBA" id="ARBA00023015"/>
    </source>
</evidence>
<gene>
    <name evidence="6" type="ORF">KGMB03357_13810</name>
</gene>
<dbReference type="SUPFAM" id="SSF46785">
    <property type="entry name" value="Winged helix' DNA-binding domain"/>
    <property type="match status" value="1"/>
</dbReference>
<dbReference type="PANTHER" id="PTHR30126">
    <property type="entry name" value="HTH-TYPE TRANSCRIPTIONAL REGULATOR"/>
    <property type="match status" value="1"/>
</dbReference>
<dbReference type="PANTHER" id="PTHR30126:SF40">
    <property type="entry name" value="HTH-TYPE TRANSCRIPTIONAL REGULATOR GLTR"/>
    <property type="match status" value="1"/>
</dbReference>
<sequence>MNTNSLKTFIAVCEHAGFSAAAKELGYTQSTVSSQIKQLEAELQVRLFDRYYHRVSLTEEGILVLQQARNILNAQEKMLASLKFGERIEGEIRLAMSSSICNRYFKEDFLQFRRKYPGIRAEIKEGGTEQMFDMLRRNEADIVFTLDRHIYDSDFIICAEQEEQAHFIAATDHPLAKRRLTLQELCGNEFVLTERKMSYRAILDEALASKSMEIRPILEIGNPIQICELVKKSNLLSFLPDFVTEDYVRTGQVTRLPVEDSMETVWTQLLIHKNKWRSPAIHAFLDFYKDVMQKNSILTEK</sequence>
<evidence type="ECO:0000313" key="7">
    <source>
        <dbReference type="Proteomes" id="UP000287361"/>
    </source>
</evidence>
<dbReference type="InterPro" id="IPR005119">
    <property type="entry name" value="LysR_subst-bd"/>
</dbReference>
<evidence type="ECO:0000256" key="1">
    <source>
        <dbReference type="ARBA" id="ARBA00009437"/>
    </source>
</evidence>
<dbReference type="PROSITE" id="PS50931">
    <property type="entry name" value="HTH_LYSR"/>
    <property type="match status" value="1"/>
</dbReference>
<dbReference type="GO" id="GO:0003700">
    <property type="term" value="F:DNA-binding transcription factor activity"/>
    <property type="evidence" value="ECO:0007669"/>
    <property type="project" value="InterPro"/>
</dbReference>
<name>A0A401LDV9_9FIRM</name>
<dbReference type="InterPro" id="IPR000847">
    <property type="entry name" value="LysR_HTH_N"/>
</dbReference>
<keyword evidence="7" id="KW-1185">Reference proteome</keyword>
<organism evidence="6 7">
    <name type="scientific">Anaerotignum faecicola</name>
    <dbReference type="NCBI Taxonomy" id="2358141"/>
    <lineage>
        <taxon>Bacteria</taxon>
        <taxon>Bacillati</taxon>
        <taxon>Bacillota</taxon>
        <taxon>Clostridia</taxon>
        <taxon>Lachnospirales</taxon>
        <taxon>Anaerotignaceae</taxon>
        <taxon>Anaerotignum</taxon>
    </lineage>
</organism>
<evidence type="ECO:0000313" key="6">
    <source>
        <dbReference type="EMBL" id="GCB29720.1"/>
    </source>
</evidence>
<dbReference type="FunFam" id="1.10.10.10:FF:000001">
    <property type="entry name" value="LysR family transcriptional regulator"/>
    <property type="match status" value="1"/>
</dbReference>
<proteinExistence type="inferred from homology"/>
<evidence type="ECO:0000256" key="4">
    <source>
        <dbReference type="ARBA" id="ARBA00023163"/>
    </source>
</evidence>
<keyword evidence="3" id="KW-0238">DNA-binding</keyword>
<comment type="similarity">
    <text evidence="1">Belongs to the LysR transcriptional regulatory family.</text>
</comment>